<keyword evidence="4" id="KW-0223">Dioxygenase</keyword>
<dbReference type="Gene3D" id="3.10.180.10">
    <property type="entry name" value="2,3-Dihydroxybiphenyl 1,2-Dioxygenase, domain 1"/>
    <property type="match status" value="1"/>
</dbReference>
<keyword evidence="1" id="KW-0479">Metal-binding</keyword>
<proteinExistence type="predicted"/>
<organism evidence="4">
    <name type="scientific">Candidatus Kentrum sp. FM</name>
    <dbReference type="NCBI Taxonomy" id="2126340"/>
    <lineage>
        <taxon>Bacteria</taxon>
        <taxon>Pseudomonadati</taxon>
        <taxon>Pseudomonadota</taxon>
        <taxon>Gammaproteobacteria</taxon>
        <taxon>Candidatus Kentrum</taxon>
    </lineage>
</organism>
<dbReference type="PROSITE" id="PS51819">
    <property type="entry name" value="VOC"/>
    <property type="match status" value="1"/>
</dbReference>
<dbReference type="PANTHER" id="PTHR43048:SF3">
    <property type="entry name" value="METHYLMALONYL-COA EPIMERASE, MITOCHONDRIAL"/>
    <property type="match status" value="1"/>
</dbReference>
<evidence type="ECO:0000313" key="3">
    <source>
        <dbReference type="EMBL" id="VFJ56519.1"/>
    </source>
</evidence>
<evidence type="ECO:0000313" key="4">
    <source>
        <dbReference type="EMBL" id="VFJ56586.1"/>
    </source>
</evidence>
<dbReference type="Pfam" id="PF00903">
    <property type="entry name" value="Glyoxalase"/>
    <property type="match status" value="1"/>
</dbReference>
<dbReference type="AlphaFoldDB" id="A0A450SR92"/>
<dbReference type="EMBL" id="CAADFA010000180">
    <property type="protein sequence ID" value="VFJ56586.1"/>
    <property type="molecule type" value="Genomic_DNA"/>
</dbReference>
<evidence type="ECO:0000313" key="5">
    <source>
        <dbReference type="EMBL" id="VFK11312.1"/>
    </source>
</evidence>
<dbReference type="GO" id="GO:0004493">
    <property type="term" value="F:methylmalonyl-CoA epimerase activity"/>
    <property type="evidence" value="ECO:0007669"/>
    <property type="project" value="TreeGrafter"/>
</dbReference>
<dbReference type="GO" id="GO:0051213">
    <property type="term" value="F:dioxygenase activity"/>
    <property type="evidence" value="ECO:0007669"/>
    <property type="project" value="UniProtKB-KW"/>
</dbReference>
<dbReference type="InterPro" id="IPR029068">
    <property type="entry name" value="Glyas_Bleomycin-R_OHBP_Dase"/>
</dbReference>
<name>A0A450SR92_9GAMM</name>
<dbReference type="GO" id="GO:0046491">
    <property type="term" value="P:L-methylmalonyl-CoA metabolic process"/>
    <property type="evidence" value="ECO:0007669"/>
    <property type="project" value="TreeGrafter"/>
</dbReference>
<dbReference type="PANTHER" id="PTHR43048">
    <property type="entry name" value="METHYLMALONYL-COA EPIMERASE"/>
    <property type="match status" value="1"/>
</dbReference>
<reference evidence="4" key="1">
    <citation type="submission" date="2019-02" db="EMBL/GenBank/DDBJ databases">
        <authorList>
            <person name="Gruber-Vodicka R. H."/>
            <person name="Seah K. B. B."/>
        </authorList>
    </citation>
    <scope>NUCLEOTIDE SEQUENCE</scope>
    <source>
        <strain evidence="3">BECK_BZ163</strain>
        <strain evidence="5">BECK_BZ164</strain>
        <strain evidence="4">BECK_BZ165</strain>
    </source>
</reference>
<dbReference type="GO" id="GO:0046872">
    <property type="term" value="F:metal ion binding"/>
    <property type="evidence" value="ECO:0007669"/>
    <property type="project" value="UniProtKB-KW"/>
</dbReference>
<dbReference type="EMBL" id="CAADFL010000175">
    <property type="protein sequence ID" value="VFK11312.1"/>
    <property type="molecule type" value="Genomic_DNA"/>
</dbReference>
<evidence type="ECO:0000259" key="2">
    <source>
        <dbReference type="PROSITE" id="PS51819"/>
    </source>
</evidence>
<dbReference type="InterPro" id="IPR004360">
    <property type="entry name" value="Glyas_Fos-R_dOase_dom"/>
</dbReference>
<dbReference type="SUPFAM" id="SSF54593">
    <property type="entry name" value="Glyoxalase/Bleomycin resistance protein/Dihydroxybiphenyl dioxygenase"/>
    <property type="match status" value="1"/>
</dbReference>
<feature type="domain" description="VOC" evidence="2">
    <location>
        <begin position="8"/>
        <end position="133"/>
    </location>
</feature>
<keyword evidence="4" id="KW-0560">Oxidoreductase</keyword>
<accession>A0A450SR92</accession>
<evidence type="ECO:0000256" key="1">
    <source>
        <dbReference type="ARBA" id="ARBA00022723"/>
    </source>
</evidence>
<sequence length="133" mass="15321">MTQAARFEFLHPGISVTDIERTMDWYTRHFGFKVTKQFEKEELEIKGAVLELDGFTLEVLAPFEPKVREKTQGPLSHHLRNTGTNHLALATDDIAGCFERFQREGIEIVSPLLDGRLFFCKDPDQTLIEIKQK</sequence>
<dbReference type="EMBL" id="CAADEZ010000170">
    <property type="protein sequence ID" value="VFJ56519.1"/>
    <property type="molecule type" value="Genomic_DNA"/>
</dbReference>
<gene>
    <name evidence="3" type="ORF">BECKFM1743A_GA0114220_101706</name>
    <name evidence="5" type="ORF">BECKFM1743B_GA0114221_101757</name>
    <name evidence="4" type="ORF">BECKFM1743C_GA0114222_101806</name>
</gene>
<dbReference type="InterPro" id="IPR051785">
    <property type="entry name" value="MMCE/EMCE_epimerase"/>
</dbReference>
<dbReference type="InterPro" id="IPR037523">
    <property type="entry name" value="VOC_core"/>
</dbReference>
<protein>
    <submittedName>
        <fullName evidence="4">Catechol 2,3-dioxygenase</fullName>
    </submittedName>
</protein>